<dbReference type="EMBL" id="LAZR01005915">
    <property type="protein sequence ID" value="KKM96166.1"/>
    <property type="molecule type" value="Genomic_DNA"/>
</dbReference>
<comment type="caution">
    <text evidence="1">The sequence shown here is derived from an EMBL/GenBank/DDBJ whole genome shotgun (WGS) entry which is preliminary data.</text>
</comment>
<dbReference type="SUPFAM" id="SSF56235">
    <property type="entry name" value="N-terminal nucleophile aminohydrolases (Ntn hydrolases)"/>
    <property type="match status" value="1"/>
</dbReference>
<reference evidence="1" key="1">
    <citation type="journal article" date="2015" name="Nature">
        <title>Complex archaea that bridge the gap between prokaryotes and eukaryotes.</title>
        <authorList>
            <person name="Spang A."/>
            <person name="Saw J.H."/>
            <person name="Jorgensen S.L."/>
            <person name="Zaremba-Niedzwiedzka K."/>
            <person name="Martijn J."/>
            <person name="Lind A.E."/>
            <person name="van Eijk R."/>
            <person name="Schleper C."/>
            <person name="Guy L."/>
            <person name="Ettema T.J."/>
        </authorList>
    </citation>
    <scope>NUCLEOTIDE SEQUENCE</scope>
</reference>
<organism evidence="1">
    <name type="scientific">marine sediment metagenome</name>
    <dbReference type="NCBI Taxonomy" id="412755"/>
    <lineage>
        <taxon>unclassified sequences</taxon>
        <taxon>metagenomes</taxon>
        <taxon>ecological metagenomes</taxon>
    </lineage>
</organism>
<name>A0A0F9M9W6_9ZZZZ</name>
<dbReference type="GO" id="GO:0005839">
    <property type="term" value="C:proteasome core complex"/>
    <property type="evidence" value="ECO:0007669"/>
    <property type="project" value="InterPro"/>
</dbReference>
<dbReference type="InterPro" id="IPR001353">
    <property type="entry name" value="Proteasome_sua/b"/>
</dbReference>
<protein>
    <submittedName>
        <fullName evidence="1">Uncharacterized protein</fullName>
    </submittedName>
</protein>
<evidence type="ECO:0000313" key="1">
    <source>
        <dbReference type="EMBL" id="KKM96166.1"/>
    </source>
</evidence>
<gene>
    <name evidence="1" type="ORF">LCGC14_1180840</name>
</gene>
<dbReference type="AlphaFoldDB" id="A0A0F9M9W6"/>
<dbReference type="GO" id="GO:0051603">
    <property type="term" value="P:proteolysis involved in protein catabolic process"/>
    <property type="evidence" value="ECO:0007669"/>
    <property type="project" value="InterPro"/>
</dbReference>
<proteinExistence type="predicted"/>
<dbReference type="Gene3D" id="3.60.20.10">
    <property type="entry name" value="Glutamine Phosphoribosylpyrophosphate, subunit 1, domain 1"/>
    <property type="match status" value="1"/>
</dbReference>
<dbReference type="InterPro" id="IPR029055">
    <property type="entry name" value="Ntn_hydrolases_N"/>
</dbReference>
<sequence>MMIIGGYSLTENVGKFYGIDLLGTLYEEENFLSFGSGSPFSLDVLESEYDENMTKIILDSSQTIKSTNLDMH</sequence>
<dbReference type="Pfam" id="PF00227">
    <property type="entry name" value="Proteasome"/>
    <property type="match status" value="1"/>
</dbReference>
<accession>A0A0F9M9W6</accession>